<dbReference type="Pfam" id="PF00293">
    <property type="entry name" value="NUDIX"/>
    <property type="match status" value="1"/>
</dbReference>
<evidence type="ECO:0000256" key="8">
    <source>
        <dbReference type="ARBA" id="ARBA00023027"/>
    </source>
</evidence>
<protein>
    <recommendedName>
        <fullName evidence="4">NAD(+) diphosphatase</fullName>
        <ecNumber evidence="4">3.6.1.22</ecNumber>
    </recommendedName>
</protein>
<keyword evidence="7" id="KW-0460">Magnesium</keyword>
<evidence type="ECO:0000313" key="12">
    <source>
        <dbReference type="Proteomes" id="UP001596116"/>
    </source>
</evidence>
<dbReference type="PROSITE" id="PS51462">
    <property type="entry name" value="NUDIX"/>
    <property type="match status" value="1"/>
</dbReference>
<keyword evidence="8" id="KW-0520">NAD</keyword>
<sequence>MKHGTNPNWFANSPLSRVNIEKDQEAFFNARLADPKSLVIPLWRGDPLMTDGSPAFLSVGALSQFPKDAPVILLGMKDERAYFAVDVSAAESAETAPFADIGDYVQLRIAAGVLTRDDLAIIGQGRWYFEWRRKHRFCGNCGGETRLEAGGAKSRCTRCEEEHFPRINPVAIMLAIHDNACLLGRGHQFPPGFVSALAGFVEAGETPEECARRELFEEAGVVIDDVRYQFSQPWPFTCSLMMGFIAEAEGREINLDMEELAEARWCDKADVIAVLNNETRDFNVPPKFTIARQLLERWVKE</sequence>
<evidence type="ECO:0000313" key="11">
    <source>
        <dbReference type="EMBL" id="MFC6034854.1"/>
    </source>
</evidence>
<keyword evidence="5" id="KW-0479">Metal-binding</keyword>
<comment type="caution">
    <text evidence="11">The sequence shown here is derived from an EMBL/GenBank/DDBJ whole genome shotgun (WGS) entry which is preliminary data.</text>
</comment>
<accession>A0ABW1KSM3</accession>
<dbReference type="PANTHER" id="PTHR42904:SF6">
    <property type="entry name" value="NAD-CAPPED RNA HYDROLASE NUDT12"/>
    <property type="match status" value="1"/>
</dbReference>
<dbReference type="CDD" id="cd03429">
    <property type="entry name" value="NUDIX_NADH_pyrophosphatase_Nudt13"/>
    <property type="match status" value="1"/>
</dbReference>
<dbReference type="InterPro" id="IPR049734">
    <property type="entry name" value="NudC-like_C"/>
</dbReference>
<evidence type="ECO:0000256" key="4">
    <source>
        <dbReference type="ARBA" id="ARBA00012381"/>
    </source>
</evidence>
<dbReference type="PANTHER" id="PTHR42904">
    <property type="entry name" value="NUDIX HYDROLASE, NUDC SUBFAMILY"/>
    <property type="match status" value="1"/>
</dbReference>
<comment type="cofactor">
    <cofactor evidence="2">
        <name>Zn(2+)</name>
        <dbReference type="ChEBI" id="CHEBI:29105"/>
    </cofactor>
</comment>
<dbReference type="InterPro" id="IPR015797">
    <property type="entry name" value="NUDIX_hydrolase-like_dom_sf"/>
</dbReference>
<dbReference type="PROSITE" id="PS00893">
    <property type="entry name" value="NUDIX_BOX"/>
    <property type="match status" value="1"/>
</dbReference>
<dbReference type="InterPro" id="IPR020084">
    <property type="entry name" value="NUDIX_hydrolase_CS"/>
</dbReference>
<comment type="catalytic activity">
    <reaction evidence="9">
        <text>a 5'-end NAD(+)-phospho-ribonucleoside in mRNA + H2O = a 5'-end phospho-adenosine-phospho-ribonucleoside in mRNA + beta-nicotinamide D-ribonucleotide + 2 H(+)</text>
        <dbReference type="Rhea" id="RHEA:60876"/>
        <dbReference type="Rhea" id="RHEA-COMP:15698"/>
        <dbReference type="Rhea" id="RHEA-COMP:15719"/>
        <dbReference type="ChEBI" id="CHEBI:14649"/>
        <dbReference type="ChEBI" id="CHEBI:15377"/>
        <dbReference type="ChEBI" id="CHEBI:15378"/>
        <dbReference type="ChEBI" id="CHEBI:144029"/>
        <dbReference type="ChEBI" id="CHEBI:144051"/>
    </reaction>
    <physiologicalReaction direction="left-to-right" evidence="9">
        <dbReference type="Rhea" id="RHEA:60877"/>
    </physiologicalReaction>
</comment>
<evidence type="ECO:0000256" key="6">
    <source>
        <dbReference type="ARBA" id="ARBA00022801"/>
    </source>
</evidence>
<dbReference type="SUPFAM" id="SSF55811">
    <property type="entry name" value="Nudix"/>
    <property type="match status" value="1"/>
</dbReference>
<evidence type="ECO:0000256" key="7">
    <source>
        <dbReference type="ARBA" id="ARBA00022842"/>
    </source>
</evidence>
<name>A0ABW1KSM3_9PROT</name>
<dbReference type="InterPro" id="IPR015375">
    <property type="entry name" value="NADH_PPase-like_N"/>
</dbReference>
<evidence type="ECO:0000256" key="3">
    <source>
        <dbReference type="ARBA" id="ARBA00009595"/>
    </source>
</evidence>
<dbReference type="GO" id="GO:0016787">
    <property type="term" value="F:hydrolase activity"/>
    <property type="evidence" value="ECO:0007669"/>
    <property type="project" value="UniProtKB-KW"/>
</dbReference>
<proteinExistence type="inferred from homology"/>
<gene>
    <name evidence="11" type="primary">nudC</name>
    <name evidence="11" type="ORF">ACFMB1_04820</name>
</gene>
<dbReference type="InterPro" id="IPR000086">
    <property type="entry name" value="NUDIX_hydrolase_dom"/>
</dbReference>
<dbReference type="Gene3D" id="3.90.79.20">
    <property type="match status" value="1"/>
</dbReference>
<dbReference type="InterPro" id="IPR015376">
    <property type="entry name" value="Znr_NADH_PPase"/>
</dbReference>
<keyword evidence="12" id="KW-1185">Reference proteome</keyword>
<evidence type="ECO:0000256" key="2">
    <source>
        <dbReference type="ARBA" id="ARBA00001947"/>
    </source>
</evidence>
<dbReference type="Pfam" id="PF09297">
    <property type="entry name" value="Zn_ribbon_NUD"/>
    <property type="match status" value="1"/>
</dbReference>
<evidence type="ECO:0000256" key="5">
    <source>
        <dbReference type="ARBA" id="ARBA00022723"/>
    </source>
</evidence>
<comment type="cofactor">
    <cofactor evidence="1">
        <name>Mg(2+)</name>
        <dbReference type="ChEBI" id="CHEBI:18420"/>
    </cofactor>
</comment>
<organism evidence="11 12">
    <name type="scientific">Hyphococcus aureus</name>
    <dbReference type="NCBI Taxonomy" id="2666033"/>
    <lineage>
        <taxon>Bacteria</taxon>
        <taxon>Pseudomonadati</taxon>
        <taxon>Pseudomonadota</taxon>
        <taxon>Alphaproteobacteria</taxon>
        <taxon>Parvularculales</taxon>
        <taxon>Parvularculaceae</taxon>
        <taxon>Hyphococcus</taxon>
    </lineage>
</organism>
<dbReference type="EMBL" id="JBHPON010000001">
    <property type="protein sequence ID" value="MFC6034854.1"/>
    <property type="molecule type" value="Genomic_DNA"/>
</dbReference>
<dbReference type="NCBIfam" id="NF001299">
    <property type="entry name" value="PRK00241.1"/>
    <property type="match status" value="1"/>
</dbReference>
<dbReference type="Gene3D" id="3.90.79.10">
    <property type="entry name" value="Nucleoside Triphosphate Pyrophosphohydrolase"/>
    <property type="match status" value="1"/>
</dbReference>
<dbReference type="Pfam" id="PF09296">
    <property type="entry name" value="NUDIX-like"/>
    <property type="match status" value="1"/>
</dbReference>
<keyword evidence="6 11" id="KW-0378">Hydrolase</keyword>
<feature type="domain" description="Nudix hydrolase" evidence="10">
    <location>
        <begin position="165"/>
        <end position="288"/>
    </location>
</feature>
<dbReference type="Proteomes" id="UP001596116">
    <property type="component" value="Unassembled WGS sequence"/>
</dbReference>
<comment type="similarity">
    <text evidence="3">Belongs to the Nudix hydrolase family. NudC subfamily.</text>
</comment>
<evidence type="ECO:0000259" key="10">
    <source>
        <dbReference type="PROSITE" id="PS51462"/>
    </source>
</evidence>
<dbReference type="RefSeq" id="WP_379879808.1">
    <property type="nucleotide sequence ID" value="NZ_JBHPON010000001.1"/>
</dbReference>
<evidence type="ECO:0000256" key="1">
    <source>
        <dbReference type="ARBA" id="ARBA00001946"/>
    </source>
</evidence>
<dbReference type="EC" id="3.6.1.22" evidence="4"/>
<dbReference type="InterPro" id="IPR050241">
    <property type="entry name" value="NAD-cap_RNA_hydrolase_NudC"/>
</dbReference>
<reference evidence="11 12" key="1">
    <citation type="submission" date="2024-09" db="EMBL/GenBank/DDBJ databases">
        <authorList>
            <person name="Zhang Z.-H."/>
        </authorList>
    </citation>
    <scope>NUCLEOTIDE SEQUENCE [LARGE SCALE GENOMIC DNA]</scope>
    <source>
        <strain evidence="11 12">HHTR114</strain>
    </source>
</reference>
<evidence type="ECO:0000256" key="9">
    <source>
        <dbReference type="ARBA" id="ARBA00023679"/>
    </source>
</evidence>